<organism evidence="3">
    <name type="scientific">uncultured Blastococcus sp</name>
    <dbReference type="NCBI Taxonomy" id="217144"/>
    <lineage>
        <taxon>Bacteria</taxon>
        <taxon>Bacillati</taxon>
        <taxon>Actinomycetota</taxon>
        <taxon>Actinomycetes</taxon>
        <taxon>Geodermatophilales</taxon>
        <taxon>Geodermatophilaceae</taxon>
        <taxon>Blastococcus</taxon>
        <taxon>environmental samples</taxon>
    </lineage>
</organism>
<dbReference type="AlphaFoldDB" id="A0A6J4HIB2"/>
<protein>
    <submittedName>
        <fullName evidence="3">Efflux ABC transporter, permease protein</fullName>
    </submittedName>
</protein>
<gene>
    <name evidence="3" type="ORF">AVDCRST_MAG57-684</name>
</gene>
<feature type="transmembrane region" description="Helical" evidence="2">
    <location>
        <begin position="56"/>
        <end position="79"/>
    </location>
</feature>
<accession>A0A6J4HIB2</accession>
<proteinExistence type="predicted"/>
<feature type="transmembrane region" description="Helical" evidence="2">
    <location>
        <begin position="99"/>
        <end position="120"/>
    </location>
</feature>
<name>A0A6J4HIB2_9ACTN</name>
<dbReference type="EMBL" id="CADCTI010000067">
    <property type="protein sequence ID" value="CAA9222886.1"/>
    <property type="molecule type" value="Genomic_DNA"/>
</dbReference>
<sequence length="295" mass="29696">MTATLTSPSSIPSGAGRPDSSAVAEYRHDDVRPVSFFGVLRSEWVKLRSVRSSRTTLLAAAGVLLLVGLIAAAFNGGLLAEPPDPGDGGPDGEDPTSTVMAGLLLAPLIIAVLGVMTITAEYATGTIRSTMTFVPGRLPVLWAKAAVLTAVTFPVMVVAALTTFLGGQALLAAGDAATSSLTDPGVLRAVLGSAVYLTGVAVLGLALGTVLRGTAVAISALFGLIFLVPGLGGFLLPAGVRDNVLLYLPSNAASSFTSVAPGPELLGTASGAAVFAAWVVVPLFFAAAALKRRSV</sequence>
<reference evidence="3" key="1">
    <citation type="submission" date="2020-02" db="EMBL/GenBank/DDBJ databases">
        <authorList>
            <person name="Meier V. D."/>
        </authorList>
    </citation>
    <scope>NUCLEOTIDE SEQUENCE</scope>
    <source>
        <strain evidence="3">AVDCRST_MAG57</strain>
    </source>
</reference>
<keyword evidence="2" id="KW-0472">Membrane</keyword>
<evidence type="ECO:0000313" key="3">
    <source>
        <dbReference type="EMBL" id="CAA9222886.1"/>
    </source>
</evidence>
<feature type="transmembrane region" description="Helical" evidence="2">
    <location>
        <begin position="215"/>
        <end position="236"/>
    </location>
</feature>
<feature type="region of interest" description="Disordered" evidence="1">
    <location>
        <begin position="1"/>
        <end position="22"/>
    </location>
</feature>
<dbReference type="Pfam" id="PF12730">
    <property type="entry name" value="ABC2_membrane_4"/>
    <property type="match status" value="1"/>
</dbReference>
<keyword evidence="2" id="KW-1133">Transmembrane helix</keyword>
<keyword evidence="2" id="KW-0812">Transmembrane</keyword>
<feature type="transmembrane region" description="Helical" evidence="2">
    <location>
        <begin position="265"/>
        <end position="290"/>
    </location>
</feature>
<evidence type="ECO:0000256" key="1">
    <source>
        <dbReference type="SAM" id="MobiDB-lite"/>
    </source>
</evidence>
<feature type="transmembrane region" description="Helical" evidence="2">
    <location>
        <begin position="141"/>
        <end position="165"/>
    </location>
</feature>
<feature type="compositionally biased region" description="Polar residues" evidence="1">
    <location>
        <begin position="1"/>
        <end position="12"/>
    </location>
</feature>
<evidence type="ECO:0000256" key="2">
    <source>
        <dbReference type="SAM" id="Phobius"/>
    </source>
</evidence>
<feature type="transmembrane region" description="Helical" evidence="2">
    <location>
        <begin position="185"/>
        <end position="208"/>
    </location>
</feature>